<dbReference type="Proteomes" id="UP000747542">
    <property type="component" value="Unassembled WGS sequence"/>
</dbReference>
<evidence type="ECO:0000256" key="1">
    <source>
        <dbReference type="ARBA" id="ARBA00009431"/>
    </source>
</evidence>
<comment type="caution">
    <text evidence="2">The sequence shown here is derived from an EMBL/GenBank/DDBJ whole genome shotgun (WGS) entry which is preliminary data.</text>
</comment>
<dbReference type="Pfam" id="PF00450">
    <property type="entry name" value="Peptidase_S10"/>
    <property type="match status" value="1"/>
</dbReference>
<keyword evidence="2" id="KW-0378">Hydrolase</keyword>
<comment type="similarity">
    <text evidence="1">Belongs to the peptidase S10 family.</text>
</comment>
<keyword evidence="2" id="KW-0645">Protease</keyword>
<dbReference type="GO" id="GO:0006508">
    <property type="term" value="P:proteolysis"/>
    <property type="evidence" value="ECO:0007669"/>
    <property type="project" value="InterPro"/>
</dbReference>
<dbReference type="SUPFAM" id="SSF53474">
    <property type="entry name" value="alpha/beta-Hydrolases"/>
    <property type="match status" value="1"/>
</dbReference>
<evidence type="ECO:0000313" key="2">
    <source>
        <dbReference type="EMBL" id="KAG7171228.1"/>
    </source>
</evidence>
<dbReference type="InterPro" id="IPR029058">
    <property type="entry name" value="AB_hydrolase_fold"/>
</dbReference>
<reference evidence="2" key="1">
    <citation type="journal article" date="2021" name="Sci. Adv.">
        <title>The American lobster genome reveals insights on longevity, neural, and immune adaptations.</title>
        <authorList>
            <person name="Polinski J.M."/>
            <person name="Zimin A.V."/>
            <person name="Clark K.F."/>
            <person name="Kohn A.B."/>
            <person name="Sadowski N."/>
            <person name="Timp W."/>
            <person name="Ptitsyn A."/>
            <person name="Khanna P."/>
            <person name="Romanova D.Y."/>
            <person name="Williams P."/>
            <person name="Greenwood S.J."/>
            <person name="Moroz L.L."/>
            <person name="Walt D.R."/>
            <person name="Bodnar A.G."/>
        </authorList>
    </citation>
    <scope>NUCLEOTIDE SEQUENCE</scope>
    <source>
        <strain evidence="2">GMGI-L3</strain>
    </source>
</reference>
<accession>A0A8J5KFI3</accession>
<dbReference type="InterPro" id="IPR001563">
    <property type="entry name" value="Peptidase_S10"/>
</dbReference>
<dbReference type="EMBL" id="JAHLQT010012650">
    <property type="protein sequence ID" value="KAG7171228.1"/>
    <property type="molecule type" value="Genomic_DNA"/>
</dbReference>
<organism evidence="2 3">
    <name type="scientific">Homarus americanus</name>
    <name type="common">American lobster</name>
    <dbReference type="NCBI Taxonomy" id="6706"/>
    <lineage>
        <taxon>Eukaryota</taxon>
        <taxon>Metazoa</taxon>
        <taxon>Ecdysozoa</taxon>
        <taxon>Arthropoda</taxon>
        <taxon>Crustacea</taxon>
        <taxon>Multicrustacea</taxon>
        <taxon>Malacostraca</taxon>
        <taxon>Eumalacostraca</taxon>
        <taxon>Eucarida</taxon>
        <taxon>Decapoda</taxon>
        <taxon>Pleocyemata</taxon>
        <taxon>Astacidea</taxon>
        <taxon>Nephropoidea</taxon>
        <taxon>Nephropidae</taxon>
        <taxon>Homarus</taxon>
    </lineage>
</organism>
<gene>
    <name evidence="2" type="primary">Scpep1-L2</name>
    <name evidence="2" type="ORF">Hamer_G024187</name>
</gene>
<proteinExistence type="inferred from homology"/>
<protein>
    <submittedName>
        <fullName evidence="2">Retinoid-inducible serine carboxypeptidase-like 2</fullName>
    </submittedName>
</protein>
<keyword evidence="3" id="KW-1185">Reference proteome</keyword>
<sequence>MYHVDQEDDYTNYPLIMWLQGGPWPSGVRPRVDDNKYENSLISITHILWDDNPPVPGTVYLKLRPVRRTLTDKVSNLMFVDNPVGTDTATWIPRTSPLIHADRRRLGGVGEVFSKNPTCRKCLSSCSPNLMAAMTVDFALALDDAIKNGKVVSDSGASLWGTPGSAPWTLSTPGYLPYQMGWVNREGLNKVDEQLRPKQRWTKRDGRDQRGVPLRVNYTSATVGRLHKNSGTPLRFHERSAERALGDPHRVEWEGQGGYVFVQLREDFMKPVVDSVVRLLAETDLMVNVYTGDLDLMCDTPADTKAIHITEYSSPAALLQSSKKFGLSTPSYARVPMDVPEMGLKLVDLIVGTPTHTPKH</sequence>
<keyword evidence="2" id="KW-0121">Carboxypeptidase</keyword>
<name>A0A8J5KFI3_HOMAM</name>
<evidence type="ECO:0000313" key="3">
    <source>
        <dbReference type="Proteomes" id="UP000747542"/>
    </source>
</evidence>
<dbReference type="AlphaFoldDB" id="A0A8J5KFI3"/>
<dbReference type="GO" id="GO:0004185">
    <property type="term" value="F:serine-type carboxypeptidase activity"/>
    <property type="evidence" value="ECO:0007669"/>
    <property type="project" value="InterPro"/>
</dbReference>